<comment type="subcellular location">
    <subcellularLocation>
        <location evidence="9">Cytoplasm</location>
    </subcellularLocation>
</comment>
<evidence type="ECO:0000256" key="9">
    <source>
        <dbReference type="HAMAP-Rule" id="MF_00969"/>
    </source>
</evidence>
<accession>A0A1K2HZ97</accession>
<proteinExistence type="inferred from homology"/>
<dbReference type="SMART" id="SM00982">
    <property type="entry name" value="TRCF"/>
    <property type="match status" value="1"/>
</dbReference>
<dbReference type="OrthoDB" id="9804325at2"/>
<protein>
    <recommendedName>
        <fullName evidence="9">Transcription-repair-coupling factor</fullName>
        <shortName evidence="9">TRCF</shortName>
        <ecNumber evidence="9">3.6.4.-</ecNumber>
    </recommendedName>
</protein>
<dbReference type="GO" id="GO:0005737">
    <property type="term" value="C:cytoplasm"/>
    <property type="evidence" value="ECO:0007669"/>
    <property type="project" value="UniProtKB-SubCell"/>
</dbReference>
<keyword evidence="5 13" id="KW-0347">Helicase</keyword>
<dbReference type="Gene3D" id="3.90.1150.50">
    <property type="entry name" value="Transcription-repair-coupling factor, D7 domain"/>
    <property type="match status" value="1"/>
</dbReference>
<feature type="domain" description="Helicase ATP-binding" evidence="11">
    <location>
        <begin position="577"/>
        <end position="738"/>
    </location>
</feature>
<dbReference type="InterPro" id="IPR001650">
    <property type="entry name" value="Helicase_C-like"/>
</dbReference>
<keyword evidence="3 9" id="KW-0227">DNA damage</keyword>
<evidence type="ECO:0000259" key="11">
    <source>
        <dbReference type="PROSITE" id="PS51192"/>
    </source>
</evidence>
<dbReference type="STRING" id="665118.SAMN02983003_2615"/>
<dbReference type="GO" id="GO:0006355">
    <property type="term" value="P:regulation of DNA-templated transcription"/>
    <property type="evidence" value="ECO:0007669"/>
    <property type="project" value="UniProtKB-UniRule"/>
</dbReference>
<dbReference type="InterPro" id="IPR011545">
    <property type="entry name" value="DEAD/DEAH_box_helicase_dom"/>
</dbReference>
<dbReference type="InterPro" id="IPR014001">
    <property type="entry name" value="Helicase_ATP-bd"/>
</dbReference>
<dbReference type="InterPro" id="IPR005118">
    <property type="entry name" value="TRCF_C"/>
</dbReference>
<dbReference type="GO" id="GO:0000716">
    <property type="term" value="P:transcription-coupled nucleotide-excision repair, DNA damage recognition"/>
    <property type="evidence" value="ECO:0007669"/>
    <property type="project" value="UniProtKB-UniRule"/>
</dbReference>
<dbReference type="SUPFAM" id="SSF143517">
    <property type="entry name" value="TRCF domain-like"/>
    <property type="match status" value="1"/>
</dbReference>
<keyword evidence="1 9" id="KW-0963">Cytoplasm</keyword>
<comment type="function">
    <text evidence="9">Couples transcription and DNA repair by recognizing RNA polymerase (RNAP) stalled at DNA lesions. Mediates ATP-dependent release of RNAP and its truncated transcript from the DNA, and recruitment of nucleotide excision repair machinery to the damaged site.</text>
</comment>
<comment type="similarity">
    <text evidence="9">In the C-terminal section; belongs to the helicase family. RecG subfamily.</text>
</comment>
<keyword evidence="8 9" id="KW-0234">DNA repair</keyword>
<dbReference type="InterPro" id="IPR037235">
    <property type="entry name" value="TRCF-like_C_D7"/>
</dbReference>
<dbReference type="InterPro" id="IPR036101">
    <property type="entry name" value="CarD-like/TRCF_RID_sf"/>
</dbReference>
<dbReference type="Pfam" id="PF02559">
    <property type="entry name" value="CarD_TRCF_RID"/>
    <property type="match status" value="1"/>
</dbReference>
<dbReference type="RefSeq" id="WP_072343703.1">
    <property type="nucleotide sequence ID" value="NZ_FPKU01000002.1"/>
</dbReference>
<dbReference type="GO" id="GO:0016787">
    <property type="term" value="F:hydrolase activity"/>
    <property type="evidence" value="ECO:0007669"/>
    <property type="project" value="UniProtKB-KW"/>
</dbReference>
<evidence type="ECO:0000256" key="3">
    <source>
        <dbReference type="ARBA" id="ARBA00022763"/>
    </source>
</evidence>
<name>A0A1K2HZ97_9HYPH</name>
<dbReference type="InterPro" id="IPR041471">
    <property type="entry name" value="UvrB_inter"/>
</dbReference>
<organism evidence="13 14">
    <name type="scientific">Devosia enhydra</name>
    <dbReference type="NCBI Taxonomy" id="665118"/>
    <lineage>
        <taxon>Bacteria</taxon>
        <taxon>Pseudomonadati</taxon>
        <taxon>Pseudomonadota</taxon>
        <taxon>Alphaproteobacteria</taxon>
        <taxon>Hyphomicrobiales</taxon>
        <taxon>Devosiaceae</taxon>
        <taxon>Devosia</taxon>
    </lineage>
</organism>
<evidence type="ECO:0000256" key="7">
    <source>
        <dbReference type="ARBA" id="ARBA00023125"/>
    </source>
</evidence>
<dbReference type="PANTHER" id="PTHR47964">
    <property type="entry name" value="ATP-DEPENDENT DNA HELICASE HOMOLOG RECG, CHLOROPLASTIC"/>
    <property type="match status" value="1"/>
</dbReference>
<dbReference type="PROSITE" id="PS51192">
    <property type="entry name" value="HELICASE_ATP_BIND_1"/>
    <property type="match status" value="1"/>
</dbReference>
<comment type="similarity">
    <text evidence="9">In the N-terminal section; belongs to the UvrB family.</text>
</comment>
<evidence type="ECO:0000256" key="8">
    <source>
        <dbReference type="ARBA" id="ARBA00023204"/>
    </source>
</evidence>
<dbReference type="EMBL" id="FPKU01000002">
    <property type="protein sequence ID" value="SFZ85450.1"/>
    <property type="molecule type" value="Genomic_DNA"/>
</dbReference>
<dbReference type="SMART" id="SM01058">
    <property type="entry name" value="CarD_TRCF"/>
    <property type="match status" value="1"/>
</dbReference>
<keyword evidence="2 9" id="KW-0547">Nucleotide-binding</keyword>
<dbReference type="SUPFAM" id="SSF141259">
    <property type="entry name" value="CarD-like"/>
    <property type="match status" value="1"/>
</dbReference>
<dbReference type="SMART" id="SM00487">
    <property type="entry name" value="DEXDc"/>
    <property type="match status" value="1"/>
</dbReference>
<dbReference type="InterPro" id="IPR004576">
    <property type="entry name" value="Mfd"/>
</dbReference>
<dbReference type="Gene3D" id="3.40.50.300">
    <property type="entry name" value="P-loop containing nucleotide triphosphate hydrolases"/>
    <property type="match status" value="2"/>
</dbReference>
<evidence type="ECO:0000256" key="6">
    <source>
        <dbReference type="ARBA" id="ARBA00022840"/>
    </source>
</evidence>
<feature type="domain" description="Helicase C-terminal" evidence="12">
    <location>
        <begin position="760"/>
        <end position="913"/>
    </location>
</feature>
<dbReference type="InterPro" id="IPR047112">
    <property type="entry name" value="RecG/Mfd"/>
</dbReference>
<dbReference type="SUPFAM" id="SSF52540">
    <property type="entry name" value="P-loop containing nucleoside triphosphate hydrolases"/>
    <property type="match status" value="3"/>
</dbReference>
<keyword evidence="14" id="KW-1185">Reference proteome</keyword>
<dbReference type="PROSITE" id="PS51194">
    <property type="entry name" value="HELICASE_CTER"/>
    <property type="match status" value="1"/>
</dbReference>
<dbReference type="SMART" id="SM00490">
    <property type="entry name" value="HELICc"/>
    <property type="match status" value="1"/>
</dbReference>
<gene>
    <name evidence="9" type="primary">mfd</name>
    <name evidence="13" type="ORF">SAMN02983003_2615</name>
</gene>
<dbReference type="GO" id="GO:0005524">
    <property type="term" value="F:ATP binding"/>
    <property type="evidence" value="ECO:0007669"/>
    <property type="project" value="UniProtKB-UniRule"/>
</dbReference>
<evidence type="ECO:0000313" key="13">
    <source>
        <dbReference type="EMBL" id="SFZ85450.1"/>
    </source>
</evidence>
<evidence type="ECO:0000256" key="10">
    <source>
        <dbReference type="SAM" id="MobiDB-lite"/>
    </source>
</evidence>
<reference evidence="13 14" key="1">
    <citation type="submission" date="2016-11" db="EMBL/GenBank/DDBJ databases">
        <authorList>
            <person name="Jaros S."/>
            <person name="Januszkiewicz K."/>
            <person name="Wedrychowicz H."/>
        </authorList>
    </citation>
    <scope>NUCLEOTIDE SEQUENCE [LARGE SCALE GENOMIC DNA]</scope>
    <source>
        <strain evidence="13 14">ATCC 23634</strain>
    </source>
</reference>
<dbReference type="HAMAP" id="MF_00969">
    <property type="entry name" value="TRCF"/>
    <property type="match status" value="1"/>
</dbReference>
<dbReference type="Gene3D" id="2.40.10.170">
    <property type="match status" value="1"/>
</dbReference>
<dbReference type="Pfam" id="PF00270">
    <property type="entry name" value="DEAD"/>
    <property type="match status" value="1"/>
</dbReference>
<dbReference type="InterPro" id="IPR027417">
    <property type="entry name" value="P-loop_NTPase"/>
</dbReference>
<dbReference type="Pfam" id="PF00271">
    <property type="entry name" value="Helicase_C"/>
    <property type="match status" value="1"/>
</dbReference>
<keyword evidence="6 9" id="KW-0067">ATP-binding</keyword>
<evidence type="ECO:0000313" key="14">
    <source>
        <dbReference type="Proteomes" id="UP000183447"/>
    </source>
</evidence>
<sequence length="1090" mass="116211">MTTPTSSAPLSIRMEPVGLPREPEGAGGGSGQPPAAGLALRLATGALARKGSAIVLVSSERRAEESARALAGFLPGRDVLYLPAWDCLPYDRAPPAREIMGKRMSVLRRCLASGSDGLVIVLSPEAALQKLPPIKSVRDALLTLKVGDSLDREALEAFALASGYTLDDRVDEPGEIALRGQVVDIFPADADEPVRISDAEGSIVTMMRYDPRTQRTLGEIDALDVGPASELIAPHDDRRPGDEHRLAEHHDGLATLFDYLPKARFVLAGPVDERLARVDEQIREAHATARQFGDAHVPDPSGLYLDLAAFSAARGSAKPLRVDAEGLEPLPAWSRERFPGRALAKFIDAAEGARIVLCGTEAERRRLQSLLKRNGLTADGPVEALVQEGEPGLWLADIDIDAGFRDTASGLVVIAAADVLGSRAHVEAADLSGLIAPLELRVGDVVVHEDYGVGILRDLSAVEADGAVQDTIQLGYHGETKVMVPVADFGKLWRYGAEADAVTLDRLNTDAWAKKRASVSVEIEAAARGLAELAQQRLGAEASVLKPPKADYDRLAARFPYVETPDQAAAIASVQDDLASGHPMNRLVCGDVGFGKTEIALRAAAAAALAGRQVAVVAPTTVLVRQHLQSFERRFAGTDITIGTLSRLNTAAETAATKEGLRTGQIRIVVATHAIAAADVEMPELGLVIIDEEQRFGAKLKQQLHDMAAGIHLLSMTATPIPRSLQAALVGLQEVSVLATPPARRRPIRTFLSPFDGASARTALLREARRGGQSFVVVPRIEDIAVLERELARLVPELAVTIAHGGLKPGAIDKALMDFTNGAGDILLATNIIESGLDVPRANTMLVWRADRFGLSQLHQLRGRVGRGRSQGVVYLFVDPDQTLAESTRARLSTLEAFDRLGSGFHISARDLELRGAGDLLGEDQAGHVHLIGSALYQQLLEEALAAAKGEPAARRMQPRLNIGLSGQIPPDYVPEAVVRINLYARLQRLASPEALEDFAGELEDRFGPLPEPTQVLLDLAGLGIRAGALGIAQIDAGALGIALTPEPGTEPAPIAKALAGKARLKDGRLIFSREEGRDLREQLSALLSL</sequence>
<dbReference type="Gene3D" id="3.40.50.11180">
    <property type="match status" value="1"/>
</dbReference>
<dbReference type="GO" id="GO:0003684">
    <property type="term" value="F:damaged DNA binding"/>
    <property type="evidence" value="ECO:0007669"/>
    <property type="project" value="InterPro"/>
</dbReference>
<evidence type="ECO:0000256" key="1">
    <source>
        <dbReference type="ARBA" id="ARBA00022490"/>
    </source>
</evidence>
<dbReference type="GO" id="GO:0003678">
    <property type="term" value="F:DNA helicase activity"/>
    <property type="evidence" value="ECO:0007669"/>
    <property type="project" value="TreeGrafter"/>
</dbReference>
<dbReference type="EC" id="3.6.4.-" evidence="9"/>
<evidence type="ECO:0000256" key="2">
    <source>
        <dbReference type="ARBA" id="ARBA00022741"/>
    </source>
</evidence>
<dbReference type="PANTHER" id="PTHR47964:SF1">
    <property type="entry name" value="ATP-DEPENDENT DNA HELICASE HOMOLOG RECG, CHLOROPLASTIC"/>
    <property type="match status" value="1"/>
</dbReference>
<dbReference type="Pfam" id="PF03461">
    <property type="entry name" value="TRCF"/>
    <property type="match status" value="1"/>
</dbReference>
<evidence type="ECO:0000259" key="12">
    <source>
        <dbReference type="PROSITE" id="PS51194"/>
    </source>
</evidence>
<dbReference type="Proteomes" id="UP000183447">
    <property type="component" value="Unassembled WGS sequence"/>
</dbReference>
<evidence type="ECO:0000256" key="5">
    <source>
        <dbReference type="ARBA" id="ARBA00022806"/>
    </source>
</evidence>
<keyword evidence="7 9" id="KW-0238">DNA-binding</keyword>
<feature type="region of interest" description="Disordered" evidence="10">
    <location>
        <begin position="1"/>
        <end position="34"/>
    </location>
</feature>
<dbReference type="Pfam" id="PF17757">
    <property type="entry name" value="UvrB_inter"/>
    <property type="match status" value="1"/>
</dbReference>
<dbReference type="InterPro" id="IPR003711">
    <property type="entry name" value="CarD-like/TRCF_RID"/>
</dbReference>
<keyword evidence="4 9" id="KW-0378">Hydrolase</keyword>
<evidence type="ECO:0000256" key="4">
    <source>
        <dbReference type="ARBA" id="ARBA00022801"/>
    </source>
</evidence>
<dbReference type="AlphaFoldDB" id="A0A1K2HZ97"/>